<keyword evidence="1" id="KW-0472">Membrane</keyword>
<dbReference type="KEGG" id="cmag:CBW24_09565"/>
<keyword evidence="3" id="KW-1185">Reference proteome</keyword>
<feature type="transmembrane region" description="Helical" evidence="1">
    <location>
        <begin position="5"/>
        <end position="24"/>
    </location>
</feature>
<dbReference type="OrthoDB" id="7875520at2"/>
<feature type="transmembrane region" description="Helical" evidence="1">
    <location>
        <begin position="89"/>
        <end position="111"/>
    </location>
</feature>
<evidence type="ECO:0000313" key="3">
    <source>
        <dbReference type="Proteomes" id="UP000219050"/>
    </source>
</evidence>
<keyword evidence="1" id="KW-0812">Transmembrane</keyword>
<evidence type="ECO:0000256" key="1">
    <source>
        <dbReference type="SAM" id="Phobius"/>
    </source>
</evidence>
<name>A0A291M0I5_9RHOB</name>
<feature type="transmembrane region" description="Helical" evidence="1">
    <location>
        <begin position="58"/>
        <end position="77"/>
    </location>
</feature>
<sequence length="143" mass="15348">MRQALMIYAVGMAGFQMAYLGLGFEPARNLGLGLVVLLAVLISGVFGWLWLMRTTPLALGLAFSWAGAACLLGWWWLREVLGTPGWMAGNAVVFAFLTTYLTGAVLHLVVVQQSFALRRVAAWAPVALAAVISLILLAWQGGV</sequence>
<feature type="transmembrane region" description="Helical" evidence="1">
    <location>
        <begin position="120"/>
        <end position="139"/>
    </location>
</feature>
<protein>
    <submittedName>
        <fullName evidence="2">Uncharacterized protein</fullName>
    </submittedName>
</protein>
<dbReference type="EMBL" id="CP021404">
    <property type="protein sequence ID" value="ATI42235.1"/>
    <property type="molecule type" value="Genomic_DNA"/>
</dbReference>
<evidence type="ECO:0000313" key="2">
    <source>
        <dbReference type="EMBL" id="ATI42235.1"/>
    </source>
</evidence>
<dbReference type="AlphaFoldDB" id="A0A291M0I5"/>
<dbReference type="Proteomes" id="UP000219050">
    <property type="component" value="Chromosome"/>
</dbReference>
<reference evidence="2 3" key="1">
    <citation type="submission" date="2017-05" db="EMBL/GenBank/DDBJ databases">
        <title>Comparative genomic and metabolic analysis of manganese-oxidizing mechanisms in Celeribater manganoxidans DY25T: its adaption to the environment of polymetallic nodule.</title>
        <authorList>
            <person name="Wang X."/>
        </authorList>
    </citation>
    <scope>NUCLEOTIDE SEQUENCE [LARGE SCALE GENOMIC DNA]</scope>
    <source>
        <strain evidence="2 3">DY25</strain>
    </source>
</reference>
<proteinExistence type="predicted"/>
<accession>A0A291M0I5</accession>
<organism evidence="2 3">
    <name type="scientific">Pacificitalea manganoxidans</name>
    <dbReference type="NCBI Taxonomy" id="1411902"/>
    <lineage>
        <taxon>Bacteria</taxon>
        <taxon>Pseudomonadati</taxon>
        <taxon>Pseudomonadota</taxon>
        <taxon>Alphaproteobacteria</taxon>
        <taxon>Rhodobacterales</taxon>
        <taxon>Paracoccaceae</taxon>
        <taxon>Pacificitalea</taxon>
    </lineage>
</organism>
<feature type="transmembrane region" description="Helical" evidence="1">
    <location>
        <begin position="30"/>
        <end position="51"/>
    </location>
</feature>
<dbReference type="RefSeq" id="WP_097373449.1">
    <property type="nucleotide sequence ID" value="NZ_CP021404.1"/>
</dbReference>
<keyword evidence="1" id="KW-1133">Transmembrane helix</keyword>
<gene>
    <name evidence="2" type="ORF">CBW24_09565</name>
</gene>